<keyword evidence="3" id="KW-1185">Reference proteome</keyword>
<dbReference type="GO" id="GO:0016874">
    <property type="term" value="F:ligase activity"/>
    <property type="evidence" value="ECO:0007669"/>
    <property type="project" value="UniProtKB-KW"/>
</dbReference>
<keyword evidence="2" id="KW-0436">Ligase</keyword>
<feature type="region of interest" description="Disordered" evidence="1">
    <location>
        <begin position="104"/>
        <end position="128"/>
    </location>
</feature>
<dbReference type="AlphaFoldDB" id="A0AAD8HCH4"/>
<reference evidence="2" key="1">
    <citation type="submission" date="2023-02" db="EMBL/GenBank/DDBJ databases">
        <title>Genome of toxic invasive species Heracleum sosnowskyi carries increased number of genes despite the absence of recent whole-genome duplications.</title>
        <authorList>
            <person name="Schelkunov M."/>
            <person name="Shtratnikova V."/>
            <person name="Makarenko M."/>
            <person name="Klepikova A."/>
            <person name="Omelchenko D."/>
            <person name="Novikova G."/>
            <person name="Obukhova E."/>
            <person name="Bogdanov V."/>
            <person name="Penin A."/>
            <person name="Logacheva M."/>
        </authorList>
    </citation>
    <scope>NUCLEOTIDE SEQUENCE</scope>
    <source>
        <strain evidence="2">Hsosn_3</strain>
        <tissue evidence="2">Leaf</tissue>
    </source>
</reference>
<evidence type="ECO:0000313" key="2">
    <source>
        <dbReference type="EMBL" id="KAK1364013.1"/>
    </source>
</evidence>
<protein>
    <submittedName>
        <fullName evidence="2">Serine--tRNA ligase</fullName>
    </submittedName>
</protein>
<evidence type="ECO:0000313" key="3">
    <source>
        <dbReference type="Proteomes" id="UP001237642"/>
    </source>
</evidence>
<feature type="compositionally biased region" description="Low complexity" evidence="1">
    <location>
        <begin position="16"/>
        <end position="35"/>
    </location>
</feature>
<accession>A0AAD8HCH4</accession>
<dbReference type="Proteomes" id="UP001237642">
    <property type="component" value="Unassembled WGS sequence"/>
</dbReference>
<reference evidence="2" key="2">
    <citation type="submission" date="2023-05" db="EMBL/GenBank/DDBJ databases">
        <authorList>
            <person name="Schelkunov M.I."/>
        </authorList>
    </citation>
    <scope>NUCLEOTIDE SEQUENCE</scope>
    <source>
        <strain evidence="2">Hsosn_3</strain>
        <tissue evidence="2">Leaf</tissue>
    </source>
</reference>
<dbReference type="EMBL" id="JAUIZM010000009">
    <property type="protein sequence ID" value="KAK1364013.1"/>
    <property type="molecule type" value="Genomic_DNA"/>
</dbReference>
<evidence type="ECO:0000256" key="1">
    <source>
        <dbReference type="SAM" id="MobiDB-lite"/>
    </source>
</evidence>
<name>A0AAD8HCH4_9APIA</name>
<comment type="caution">
    <text evidence="2">The sequence shown here is derived from an EMBL/GenBank/DDBJ whole genome shotgun (WGS) entry which is preliminary data.</text>
</comment>
<gene>
    <name evidence="2" type="ORF">POM88_039574</name>
</gene>
<organism evidence="2 3">
    <name type="scientific">Heracleum sosnowskyi</name>
    <dbReference type="NCBI Taxonomy" id="360622"/>
    <lineage>
        <taxon>Eukaryota</taxon>
        <taxon>Viridiplantae</taxon>
        <taxon>Streptophyta</taxon>
        <taxon>Embryophyta</taxon>
        <taxon>Tracheophyta</taxon>
        <taxon>Spermatophyta</taxon>
        <taxon>Magnoliopsida</taxon>
        <taxon>eudicotyledons</taxon>
        <taxon>Gunneridae</taxon>
        <taxon>Pentapetalae</taxon>
        <taxon>asterids</taxon>
        <taxon>campanulids</taxon>
        <taxon>Apiales</taxon>
        <taxon>Apiaceae</taxon>
        <taxon>Apioideae</taxon>
        <taxon>apioid superclade</taxon>
        <taxon>Tordylieae</taxon>
        <taxon>Tordyliinae</taxon>
        <taxon>Heracleum</taxon>
    </lineage>
</organism>
<sequence length="171" mass="19516">MTDSLKFSRYALEACSSSNDNMSSDSRASSSDNMAEISHSEVKATLTASEVKQLLDRRIKALEERAEFSKQALLDGLEERKKLMDEIYTRLQFIRHSLSVENQETEQKSSQGPLIYNSCKPNQKGRTRNGLSQVLDQEAQLIAREVKVNTKAFHDHHQPFLDSSRKMMPQH</sequence>
<feature type="region of interest" description="Disordered" evidence="1">
    <location>
        <begin position="16"/>
        <end position="36"/>
    </location>
</feature>
<proteinExistence type="predicted"/>